<evidence type="ECO:0008006" key="3">
    <source>
        <dbReference type="Google" id="ProtNLM"/>
    </source>
</evidence>
<protein>
    <recommendedName>
        <fullName evidence="3">Proteasome assembly chaperone 4</fullName>
    </recommendedName>
</protein>
<proteinExistence type="predicted"/>
<gene>
    <name evidence="1" type="ORF">B9Z65_2927</name>
</gene>
<reference evidence="1 2" key="1">
    <citation type="submission" date="2017-05" db="EMBL/GenBank/DDBJ databases">
        <title>Draft genome sequence of Elsinoe australis.</title>
        <authorList>
            <person name="Cheng Q."/>
        </authorList>
    </citation>
    <scope>NUCLEOTIDE SEQUENCE [LARGE SCALE GENOMIC DNA]</scope>
    <source>
        <strain evidence="1 2">NL1</strain>
    </source>
</reference>
<accession>A0A2P7ZTW0</accession>
<dbReference type="GO" id="GO:0043248">
    <property type="term" value="P:proteasome assembly"/>
    <property type="evidence" value="ECO:0007669"/>
    <property type="project" value="InterPro"/>
</dbReference>
<dbReference type="Pfam" id="PF16093">
    <property type="entry name" value="PAC4"/>
    <property type="match status" value="1"/>
</dbReference>
<keyword evidence="2" id="KW-1185">Reference proteome</keyword>
<dbReference type="InterPro" id="IPR032157">
    <property type="entry name" value="PAC4"/>
</dbReference>
<dbReference type="EMBL" id="NHZQ01000121">
    <property type="protein sequence ID" value="PSK51660.1"/>
    <property type="molecule type" value="Genomic_DNA"/>
</dbReference>
<dbReference type="Proteomes" id="UP000243723">
    <property type="component" value="Unassembled WGS sequence"/>
</dbReference>
<dbReference type="AlphaFoldDB" id="A0A2P7ZTW0"/>
<dbReference type="OrthoDB" id="5407417at2759"/>
<evidence type="ECO:0000313" key="1">
    <source>
        <dbReference type="EMBL" id="PSK51660.1"/>
    </source>
</evidence>
<sequence length="151" mass="15810">MAAAIQSLQLKNGSSPAEKPIELAIPQPYTPNARLHIHLTILATTIILFVTSGGSDSGTSGAAMGSFVYAMPDRYNPTQPLSTVLYTNPSSLDFATRLAKLLARKTGKAVHVGSSVSFADAAEGGTVEEEMEGFKKVVEVVMAQIKEAGTG</sequence>
<comment type="caution">
    <text evidence="1">The sequence shown here is derived from an EMBL/GenBank/DDBJ whole genome shotgun (WGS) entry which is preliminary data.</text>
</comment>
<evidence type="ECO:0000313" key="2">
    <source>
        <dbReference type="Proteomes" id="UP000243723"/>
    </source>
</evidence>
<dbReference type="Gene3D" id="3.30.230.100">
    <property type="match status" value="1"/>
</dbReference>
<organism evidence="1 2">
    <name type="scientific">Elsinoe australis</name>
    <dbReference type="NCBI Taxonomy" id="40998"/>
    <lineage>
        <taxon>Eukaryota</taxon>
        <taxon>Fungi</taxon>
        <taxon>Dikarya</taxon>
        <taxon>Ascomycota</taxon>
        <taxon>Pezizomycotina</taxon>
        <taxon>Dothideomycetes</taxon>
        <taxon>Dothideomycetidae</taxon>
        <taxon>Myriangiales</taxon>
        <taxon>Elsinoaceae</taxon>
        <taxon>Elsinoe</taxon>
    </lineage>
</organism>
<name>A0A2P7ZTW0_9PEZI</name>